<evidence type="ECO:0000313" key="2">
    <source>
        <dbReference type="EMBL" id="MDR6336114.1"/>
    </source>
</evidence>
<proteinExistence type="predicted"/>
<dbReference type="Proteomes" id="UP001144397">
    <property type="component" value="Unassembled WGS sequence"/>
</dbReference>
<evidence type="ECO:0000313" key="1">
    <source>
        <dbReference type="EMBL" id="GLI24860.1"/>
    </source>
</evidence>
<accession>A0A9W6CSC6</accession>
<reference evidence="1" key="1">
    <citation type="submission" date="2022-12" db="EMBL/GenBank/DDBJ databases">
        <title>Reference genome sequencing for broad-spectrum identification of bacterial and archaeal isolates by mass spectrometry.</title>
        <authorList>
            <person name="Sekiguchi Y."/>
            <person name="Tourlousse D.M."/>
        </authorList>
    </citation>
    <scope>NUCLEOTIDE SEQUENCE</scope>
    <source>
        <strain evidence="1">301</strain>
    </source>
</reference>
<dbReference type="GeneID" id="95765304"/>
<keyword evidence="4" id="KW-1185">Reference proteome</keyword>
<dbReference type="RefSeq" id="WP_281809575.1">
    <property type="nucleotide sequence ID" value="NZ_BSDO01000009.1"/>
</dbReference>
<name>A0A9W6CSC6_XANFL</name>
<protein>
    <submittedName>
        <fullName evidence="1">Uncharacterized protein</fullName>
    </submittedName>
</protein>
<comment type="caution">
    <text evidence="1">The sequence shown here is derived from an EMBL/GenBank/DDBJ whole genome shotgun (WGS) entry which is preliminary data.</text>
</comment>
<gene>
    <name evidence="2" type="ORF">GGQ86_004612</name>
    <name evidence="1" type="ORF">XFLAVUS301_45340</name>
</gene>
<dbReference type="AlphaFoldDB" id="A0A9W6CSC6"/>
<evidence type="ECO:0000313" key="3">
    <source>
        <dbReference type="Proteomes" id="UP001144397"/>
    </source>
</evidence>
<reference evidence="2 4" key="2">
    <citation type="submission" date="2023-07" db="EMBL/GenBank/DDBJ databases">
        <title>Genomic Encyclopedia of Type Strains, Phase IV (KMG-IV): sequencing the most valuable type-strain genomes for metagenomic binning, comparative biology and taxonomic classification.</title>
        <authorList>
            <person name="Goeker M."/>
        </authorList>
    </citation>
    <scope>NUCLEOTIDE SEQUENCE [LARGE SCALE GENOMIC DNA]</scope>
    <source>
        <strain evidence="2 4">DSM 338</strain>
    </source>
</reference>
<organism evidence="1 3">
    <name type="scientific">Xanthobacter flavus</name>
    <dbReference type="NCBI Taxonomy" id="281"/>
    <lineage>
        <taxon>Bacteria</taxon>
        <taxon>Pseudomonadati</taxon>
        <taxon>Pseudomonadota</taxon>
        <taxon>Alphaproteobacteria</taxon>
        <taxon>Hyphomicrobiales</taxon>
        <taxon>Xanthobacteraceae</taxon>
        <taxon>Xanthobacter</taxon>
    </lineage>
</organism>
<dbReference type="EMBL" id="BSDO01000009">
    <property type="protein sequence ID" value="GLI24860.1"/>
    <property type="molecule type" value="Genomic_DNA"/>
</dbReference>
<dbReference type="EMBL" id="JAVDPY010000010">
    <property type="protein sequence ID" value="MDR6336114.1"/>
    <property type="molecule type" value="Genomic_DNA"/>
</dbReference>
<evidence type="ECO:0000313" key="4">
    <source>
        <dbReference type="Proteomes" id="UP001245370"/>
    </source>
</evidence>
<dbReference type="Proteomes" id="UP001245370">
    <property type="component" value="Unassembled WGS sequence"/>
</dbReference>
<sequence length="322" mass="33898">MRINLDADQQDAALGAMLWVSQAKGAAAVTPADRHTIAAAAEVVFGRPPGGTLPGPVDPAGLAARLPGPAAAEAMRLITVVALVDGSIDAARIDRLVACAQATGLGGADYVRDLAEAAHGHLHAALGCMIRANMESVTGRPWSGNVTSDVATYLLPYNDKPDPALAARFHALEHLPPESFGNHFFHHFRDNGYAFPGEPNGLSAVFCVPHDSCHVLAGYDTTPPGEILVSTFTAAMHPKNSMAAHVLPVIVSWHLGIKLNDVAASATGALKPGAFFEAWERGAGMNTDLFATGWDFFAVVSETIDALRARYAIVPRRFPLDA</sequence>